<evidence type="ECO:0000313" key="2">
    <source>
        <dbReference type="EMBL" id="GIJ59426.1"/>
    </source>
</evidence>
<dbReference type="SUPFAM" id="SSF56112">
    <property type="entry name" value="Protein kinase-like (PK-like)"/>
    <property type="match status" value="1"/>
</dbReference>
<dbReference type="Proteomes" id="UP000612585">
    <property type="component" value="Unassembled WGS sequence"/>
</dbReference>
<gene>
    <name evidence="2" type="ORF">Vau01_069420</name>
</gene>
<dbReference type="PROSITE" id="PS50011">
    <property type="entry name" value="PROTEIN_KINASE_DOM"/>
    <property type="match status" value="1"/>
</dbReference>
<dbReference type="InterPro" id="IPR000719">
    <property type="entry name" value="Prot_kinase_dom"/>
</dbReference>
<dbReference type="EMBL" id="BOPG01000046">
    <property type="protein sequence ID" value="GIJ59426.1"/>
    <property type="molecule type" value="Genomic_DNA"/>
</dbReference>
<dbReference type="InterPro" id="IPR011009">
    <property type="entry name" value="Kinase-like_dom_sf"/>
</dbReference>
<dbReference type="GO" id="GO:0004672">
    <property type="term" value="F:protein kinase activity"/>
    <property type="evidence" value="ECO:0007669"/>
    <property type="project" value="InterPro"/>
</dbReference>
<proteinExistence type="predicted"/>
<reference evidence="2" key="1">
    <citation type="submission" date="2021-01" db="EMBL/GenBank/DDBJ databases">
        <title>Whole genome shotgun sequence of Virgisporangium aurantiacum NBRC 16421.</title>
        <authorList>
            <person name="Komaki H."/>
            <person name="Tamura T."/>
        </authorList>
    </citation>
    <scope>NUCLEOTIDE SEQUENCE</scope>
    <source>
        <strain evidence="2">NBRC 16421</strain>
    </source>
</reference>
<evidence type="ECO:0000259" key="1">
    <source>
        <dbReference type="PROSITE" id="PS50011"/>
    </source>
</evidence>
<comment type="caution">
    <text evidence="2">The sequence shown here is derived from an EMBL/GenBank/DDBJ whole genome shotgun (WGS) entry which is preliminary data.</text>
</comment>
<keyword evidence="3" id="KW-1185">Reference proteome</keyword>
<feature type="domain" description="Protein kinase" evidence="1">
    <location>
        <begin position="72"/>
        <end position="324"/>
    </location>
</feature>
<dbReference type="GO" id="GO:0005524">
    <property type="term" value="F:ATP binding"/>
    <property type="evidence" value="ECO:0007669"/>
    <property type="project" value="InterPro"/>
</dbReference>
<name>A0A8J4E2W7_9ACTN</name>
<dbReference type="RefSeq" id="WP_204001667.1">
    <property type="nucleotide sequence ID" value="NZ_BOPG01000046.1"/>
</dbReference>
<dbReference type="AlphaFoldDB" id="A0A8J4E2W7"/>
<dbReference type="Gene3D" id="1.10.510.10">
    <property type="entry name" value="Transferase(Phosphotransferase) domain 1"/>
    <property type="match status" value="1"/>
</dbReference>
<organism evidence="2 3">
    <name type="scientific">Virgisporangium aurantiacum</name>
    <dbReference type="NCBI Taxonomy" id="175570"/>
    <lineage>
        <taxon>Bacteria</taxon>
        <taxon>Bacillati</taxon>
        <taxon>Actinomycetota</taxon>
        <taxon>Actinomycetes</taxon>
        <taxon>Micromonosporales</taxon>
        <taxon>Micromonosporaceae</taxon>
        <taxon>Virgisporangium</taxon>
    </lineage>
</organism>
<sequence>MNTTEAVVAVLSASSAQDLFGTDHPARRYRELARALHPDLAAGADATAAFIRLARLWQDRHGTVIRTRIGEYRLNDRAFQGDLADLYDVGEGEFLKLPRSPVNNDLMEREALALRAMADLGDPRFLPYVPRVVESFLHRDATTGADRRVTVIGTVPGLRSLADVGAAYPGGVDPRDVAWMWRRLLVAIGFAHRAGLVHGAVLPTHVLIEPDEHGLVLVDWCYSATSGERIPALVPDFTDRYPAEVLKRQSPGPGTDIFMATRCMTDLMGPKAPGPLRSFAAGCALSSLDARPDDAWRLLDELDGVLARLYGPRRFRPFRLDPVS</sequence>
<accession>A0A8J4E2W7</accession>
<evidence type="ECO:0000313" key="3">
    <source>
        <dbReference type="Proteomes" id="UP000612585"/>
    </source>
</evidence>
<protein>
    <recommendedName>
        <fullName evidence="1">Protein kinase domain-containing protein</fullName>
    </recommendedName>
</protein>